<dbReference type="OrthoDB" id="327939at2"/>
<dbReference type="HOGENOM" id="CLU_128738_4_1_0"/>
<sequence>MDSRRPYPGPQDRPSLGHIALALAFGGAGLLHFVHPETFERIVPALVPARPAVVLSGAVEILGALGLLFSGTRRAAGWGLIALLVAVWPANIEMARRAAEFDTIPPWALWLRAVLQPALLWWVWRVVLRKPNERSV</sequence>
<keyword evidence="1" id="KW-0812">Transmembrane</keyword>
<dbReference type="Proteomes" id="UP000010467">
    <property type="component" value="Chromosome"/>
</dbReference>
<feature type="transmembrane region" description="Helical" evidence="1">
    <location>
        <begin position="15"/>
        <end position="34"/>
    </location>
</feature>
<dbReference type="RefSeq" id="WP_015234092.1">
    <property type="nucleotide sequence ID" value="NC_019793.1"/>
</dbReference>
<dbReference type="EMBL" id="CP003382">
    <property type="protein sequence ID" value="AFZ65781.1"/>
    <property type="molecule type" value="Genomic_DNA"/>
</dbReference>
<reference evidence="3" key="1">
    <citation type="submission" date="2012-03" db="EMBL/GenBank/DDBJ databases">
        <title>Complete sequence of chromosome of Deinococcus peraridilitoris DSM 19664.</title>
        <authorList>
            <person name="Lucas S."/>
            <person name="Copeland A."/>
            <person name="Lapidus A."/>
            <person name="Glavina del Rio T."/>
            <person name="Dalin E."/>
            <person name="Tice H."/>
            <person name="Bruce D."/>
            <person name="Goodwin L."/>
            <person name="Pitluck S."/>
            <person name="Peters L."/>
            <person name="Mikhailova N."/>
            <person name="Lu M."/>
            <person name="Kyrpides N."/>
            <person name="Mavromatis K."/>
            <person name="Ivanova N."/>
            <person name="Brettin T."/>
            <person name="Detter J.C."/>
            <person name="Han C."/>
            <person name="Larimer F."/>
            <person name="Land M."/>
            <person name="Hauser L."/>
            <person name="Markowitz V."/>
            <person name="Cheng J.-F."/>
            <person name="Hugenholtz P."/>
            <person name="Woyke T."/>
            <person name="Wu D."/>
            <person name="Pukall R."/>
            <person name="Steenblock K."/>
            <person name="Brambilla E."/>
            <person name="Klenk H.-P."/>
            <person name="Eisen J.A."/>
        </authorList>
    </citation>
    <scope>NUCLEOTIDE SEQUENCE [LARGE SCALE GENOMIC DNA]</scope>
    <source>
        <strain evidence="3">DSM 19664 / LMG 22246 / CIP 109416 / KR-200</strain>
    </source>
</reference>
<feature type="transmembrane region" description="Helical" evidence="1">
    <location>
        <begin position="104"/>
        <end position="124"/>
    </location>
</feature>
<proteinExistence type="predicted"/>
<name>K9ZW40_DEIPD</name>
<keyword evidence="1" id="KW-1133">Transmembrane helix</keyword>
<evidence type="ECO:0000313" key="3">
    <source>
        <dbReference type="Proteomes" id="UP000010467"/>
    </source>
</evidence>
<dbReference type="STRING" id="937777.Deipe_0178"/>
<dbReference type="PANTHER" id="PTHR36974">
    <property type="entry name" value="MEMBRANE PROTEIN-RELATED"/>
    <property type="match status" value="1"/>
</dbReference>
<feature type="transmembrane region" description="Helical" evidence="1">
    <location>
        <begin position="75"/>
        <end position="92"/>
    </location>
</feature>
<protein>
    <submittedName>
        <fullName evidence="2">Putative membrane protein</fullName>
    </submittedName>
</protein>
<dbReference type="PATRIC" id="fig|937777.3.peg.186"/>
<keyword evidence="1" id="KW-0472">Membrane</keyword>
<gene>
    <name evidence="2" type="ordered locus">Deipe_0178</name>
</gene>
<dbReference type="PANTHER" id="PTHR36974:SF1">
    <property type="entry name" value="DOXX FAMILY MEMBRANE PROTEIN"/>
    <property type="match status" value="1"/>
</dbReference>
<evidence type="ECO:0000256" key="1">
    <source>
        <dbReference type="SAM" id="Phobius"/>
    </source>
</evidence>
<feature type="transmembrane region" description="Helical" evidence="1">
    <location>
        <begin position="46"/>
        <end position="69"/>
    </location>
</feature>
<accession>K9ZW40</accession>
<evidence type="ECO:0000313" key="2">
    <source>
        <dbReference type="EMBL" id="AFZ65781.1"/>
    </source>
</evidence>
<organism evidence="2 3">
    <name type="scientific">Deinococcus peraridilitoris (strain DSM 19664 / LMG 22246 / CIP 109416 / KR-200)</name>
    <dbReference type="NCBI Taxonomy" id="937777"/>
    <lineage>
        <taxon>Bacteria</taxon>
        <taxon>Thermotogati</taxon>
        <taxon>Deinococcota</taxon>
        <taxon>Deinococci</taxon>
        <taxon>Deinococcales</taxon>
        <taxon>Deinococcaceae</taxon>
        <taxon>Deinococcus</taxon>
    </lineage>
</organism>
<dbReference type="KEGG" id="dpd:Deipe_0178"/>
<keyword evidence="3" id="KW-1185">Reference proteome</keyword>
<dbReference type="AlphaFoldDB" id="K9ZW40"/>
<dbReference type="eggNOG" id="COG4270">
    <property type="taxonomic scope" value="Bacteria"/>
</dbReference>